<evidence type="ECO:0000313" key="6">
    <source>
        <dbReference type="Proteomes" id="UP000641386"/>
    </source>
</evidence>
<gene>
    <name evidence="5" type="ORF">GCM10014715_74880</name>
</gene>
<dbReference type="EMBL" id="BNBC01000053">
    <property type="protein sequence ID" value="GHF07990.1"/>
    <property type="molecule type" value="Genomic_DNA"/>
</dbReference>
<dbReference type="AlphaFoldDB" id="A0A919AHZ2"/>
<reference evidence="5" key="2">
    <citation type="submission" date="2020-09" db="EMBL/GenBank/DDBJ databases">
        <authorList>
            <person name="Sun Q."/>
            <person name="Ohkuma M."/>
        </authorList>
    </citation>
    <scope>NUCLEOTIDE SEQUENCE</scope>
    <source>
        <strain evidence="5">JCM 3302</strain>
    </source>
</reference>
<evidence type="ECO:0000313" key="5">
    <source>
        <dbReference type="EMBL" id="GHF07990.1"/>
    </source>
</evidence>
<dbReference type="InterPro" id="IPR001034">
    <property type="entry name" value="DeoR_HTH"/>
</dbReference>
<feature type="compositionally biased region" description="Low complexity" evidence="3">
    <location>
        <begin position="98"/>
        <end position="108"/>
    </location>
</feature>
<comment type="caution">
    <text evidence="5">The sequence shown here is derived from an EMBL/GenBank/DDBJ whole genome shotgun (WGS) entry which is preliminary data.</text>
</comment>
<dbReference type="InterPro" id="IPR036390">
    <property type="entry name" value="WH_DNA-bd_sf"/>
</dbReference>
<dbReference type="InterPro" id="IPR036388">
    <property type="entry name" value="WH-like_DNA-bd_sf"/>
</dbReference>
<sequence length="124" mass="13159">MTVATRRALVRQLIAQGPTLSTRNIAAQVGVSKDTVRGDLAAIRQEDAQASPEPAASAPEPSPDTDHLTLVLDEPLRQALAVLRATRGPEDTTKQNEAAARAAIRATADPVRDAQQRHQGQPSP</sequence>
<keyword evidence="1" id="KW-0805">Transcription regulation</keyword>
<keyword evidence="6" id="KW-1185">Reference proteome</keyword>
<dbReference type="GO" id="GO:0003700">
    <property type="term" value="F:DNA-binding transcription factor activity"/>
    <property type="evidence" value="ECO:0007669"/>
    <property type="project" value="InterPro"/>
</dbReference>
<dbReference type="Proteomes" id="UP000641386">
    <property type="component" value="Unassembled WGS sequence"/>
</dbReference>
<dbReference type="Gene3D" id="1.10.10.10">
    <property type="entry name" value="Winged helix-like DNA-binding domain superfamily/Winged helix DNA-binding domain"/>
    <property type="match status" value="1"/>
</dbReference>
<evidence type="ECO:0000256" key="3">
    <source>
        <dbReference type="SAM" id="MobiDB-lite"/>
    </source>
</evidence>
<accession>A0A919AHZ2</accession>
<evidence type="ECO:0000256" key="2">
    <source>
        <dbReference type="ARBA" id="ARBA00023163"/>
    </source>
</evidence>
<feature type="region of interest" description="Disordered" evidence="3">
    <location>
        <begin position="85"/>
        <end position="124"/>
    </location>
</feature>
<dbReference type="RefSeq" id="WP_189907271.1">
    <property type="nucleotide sequence ID" value="NZ_BNBC01000053.1"/>
</dbReference>
<proteinExistence type="predicted"/>
<feature type="domain" description="HTH deoR-type" evidence="4">
    <location>
        <begin position="6"/>
        <end position="45"/>
    </location>
</feature>
<organism evidence="5 6">
    <name type="scientific">Streptomyces spiralis</name>
    <dbReference type="NCBI Taxonomy" id="66376"/>
    <lineage>
        <taxon>Bacteria</taxon>
        <taxon>Bacillati</taxon>
        <taxon>Actinomycetota</taxon>
        <taxon>Actinomycetes</taxon>
        <taxon>Kitasatosporales</taxon>
        <taxon>Streptomycetaceae</taxon>
        <taxon>Streptomyces</taxon>
    </lineage>
</organism>
<evidence type="ECO:0000256" key="1">
    <source>
        <dbReference type="ARBA" id="ARBA00023015"/>
    </source>
</evidence>
<protein>
    <recommendedName>
        <fullName evidence="4">HTH deoR-type domain-containing protein</fullName>
    </recommendedName>
</protein>
<dbReference type="SUPFAM" id="SSF46785">
    <property type="entry name" value="Winged helix' DNA-binding domain"/>
    <property type="match status" value="1"/>
</dbReference>
<reference evidence="5" key="1">
    <citation type="journal article" date="2014" name="Int. J. Syst. Evol. Microbiol.">
        <title>Complete genome sequence of Corynebacterium casei LMG S-19264T (=DSM 44701T), isolated from a smear-ripened cheese.</title>
        <authorList>
            <consortium name="US DOE Joint Genome Institute (JGI-PGF)"/>
            <person name="Walter F."/>
            <person name="Albersmeier A."/>
            <person name="Kalinowski J."/>
            <person name="Ruckert C."/>
        </authorList>
    </citation>
    <scope>NUCLEOTIDE SEQUENCE</scope>
    <source>
        <strain evidence="5">JCM 3302</strain>
    </source>
</reference>
<keyword evidence="2" id="KW-0804">Transcription</keyword>
<feature type="compositionally biased region" description="Low complexity" evidence="3">
    <location>
        <begin position="48"/>
        <end position="59"/>
    </location>
</feature>
<dbReference type="Pfam" id="PF08220">
    <property type="entry name" value="HTH_DeoR"/>
    <property type="match status" value="1"/>
</dbReference>
<evidence type="ECO:0000259" key="4">
    <source>
        <dbReference type="Pfam" id="PF08220"/>
    </source>
</evidence>
<name>A0A919AHZ2_9ACTN</name>
<feature type="region of interest" description="Disordered" evidence="3">
    <location>
        <begin position="38"/>
        <end position="68"/>
    </location>
</feature>